<dbReference type="PANTHER" id="PTHR16222">
    <property type="entry name" value="ADP-RIBOSYLGLYCOHYDROLASE"/>
    <property type="match status" value="1"/>
</dbReference>
<organism evidence="4 6">
    <name type="scientific">Tepidimonas ignava</name>
    <dbReference type="NCBI Taxonomy" id="114249"/>
    <lineage>
        <taxon>Bacteria</taxon>
        <taxon>Pseudomonadati</taxon>
        <taxon>Pseudomonadota</taxon>
        <taxon>Betaproteobacteria</taxon>
        <taxon>Burkholderiales</taxon>
        <taxon>Tepidimonas</taxon>
    </lineage>
</organism>
<evidence type="ECO:0000256" key="1">
    <source>
        <dbReference type="ARBA" id="ARBA00010702"/>
    </source>
</evidence>
<evidence type="ECO:0000313" key="4">
    <source>
        <dbReference type="EMBL" id="TCS97313.1"/>
    </source>
</evidence>
<comment type="similarity">
    <text evidence="1">Belongs to the ADP-ribosylglycohydrolase family.</text>
</comment>
<feature type="binding site" evidence="3">
    <location>
        <position position="311"/>
    </location>
    <ligand>
        <name>Mg(2+)</name>
        <dbReference type="ChEBI" id="CHEBI:18420"/>
        <label>1</label>
    </ligand>
</feature>
<dbReference type="InterPro" id="IPR036705">
    <property type="entry name" value="Ribosyl_crysJ1_sf"/>
</dbReference>
<dbReference type="EC" id="3.2.2.24" evidence="5"/>
<comment type="cofactor">
    <cofactor evidence="3">
        <name>Mg(2+)</name>
        <dbReference type="ChEBI" id="CHEBI:18420"/>
    </cofactor>
    <text evidence="3">Binds 2 magnesium ions per subunit.</text>
</comment>
<feature type="binding site" evidence="3">
    <location>
        <position position="77"/>
    </location>
    <ligand>
        <name>Mg(2+)</name>
        <dbReference type="ChEBI" id="CHEBI:18420"/>
        <label>1</label>
    </ligand>
</feature>
<dbReference type="EMBL" id="VJNC01000010">
    <property type="protein sequence ID" value="TSE21299.1"/>
    <property type="molecule type" value="Genomic_DNA"/>
</dbReference>
<dbReference type="Pfam" id="PF03747">
    <property type="entry name" value="ADP_ribosyl_GH"/>
    <property type="match status" value="1"/>
</dbReference>
<dbReference type="GO" id="GO:0047407">
    <property type="term" value="F:ADP-ribosyl-[dinitrogen reductase] hydrolase activity"/>
    <property type="evidence" value="ECO:0007669"/>
    <property type="project" value="UniProtKB-EC"/>
</dbReference>
<feature type="binding site" evidence="3">
    <location>
        <position position="78"/>
    </location>
    <ligand>
        <name>Mg(2+)</name>
        <dbReference type="ChEBI" id="CHEBI:18420"/>
        <label>1</label>
    </ligand>
</feature>
<dbReference type="RefSeq" id="WP_132962915.1">
    <property type="nucleotide sequence ID" value="NZ_SMAH01000010.1"/>
</dbReference>
<feature type="binding site" evidence="3">
    <location>
        <position position="76"/>
    </location>
    <ligand>
        <name>Mg(2+)</name>
        <dbReference type="ChEBI" id="CHEBI:18420"/>
        <label>1</label>
    </ligand>
</feature>
<reference evidence="5 7" key="2">
    <citation type="submission" date="2019-07" db="EMBL/GenBank/DDBJ databases">
        <title>Tepidimonas ignava SPS-1037 draft genome.</title>
        <authorList>
            <person name="Da Costa M.S."/>
            <person name="Froufe H.J.C."/>
            <person name="Egas C."/>
            <person name="Albuquerque L."/>
        </authorList>
    </citation>
    <scope>NUCLEOTIDE SEQUENCE [LARGE SCALE GENOMIC DNA]</scope>
    <source>
        <strain evidence="5 7">SPS-1037</strain>
    </source>
</reference>
<evidence type="ECO:0000256" key="2">
    <source>
        <dbReference type="ARBA" id="ARBA00022801"/>
    </source>
</evidence>
<keyword evidence="3" id="KW-0460">Magnesium</keyword>
<dbReference type="InterPro" id="IPR050792">
    <property type="entry name" value="ADP-ribosylglycohydrolase"/>
</dbReference>
<name>A0A4R3LBN7_9BURK</name>
<feature type="binding site" evidence="3">
    <location>
        <position position="314"/>
    </location>
    <ligand>
        <name>Mg(2+)</name>
        <dbReference type="ChEBI" id="CHEBI:18420"/>
        <label>1</label>
    </ligand>
</feature>
<evidence type="ECO:0000313" key="5">
    <source>
        <dbReference type="EMBL" id="TSE21299.1"/>
    </source>
</evidence>
<proteinExistence type="inferred from homology"/>
<evidence type="ECO:0000256" key="3">
    <source>
        <dbReference type="PIRSR" id="PIRSR605502-1"/>
    </source>
</evidence>
<gene>
    <name evidence="5" type="primary">draG</name>
    <name evidence="4" type="ORF">EDC36_11098</name>
    <name evidence="5" type="ORF">Tigna_01687</name>
</gene>
<sequence length="381" mass="40686">MTIKTKKTKDPASKPRSQARVPDALDRFLGCLLGGAVGDALGAAVEFIDKAQITAKFGPNGITDYAPAFGGLGRITDDTQMTLFTAEGLLRTWVRGCMRGLASHVDVTAYAYQRWLWTQGELRDYDTSVLSGWLVTQPALYARRAPGATCLAALKESRIGEAARNDSKGCGGVMRVAPVGLYMARMAHATFDDVFDMAVELAGLTHGHPTGQLAAGAFAALVFGLARGQGLQQALDEALKLLARHKHHDETLRALRAAVVLAASDVPHEQAIGELGQGWVAEEALAIATYCALVSQGFEHGVVLAVNHDGDSDSTGSMTGQLLGALLGVTAIPERWLQPLELRDVIAEVALDLYTYPDWTIGEYAPITPEAAKILARYPGY</sequence>
<protein>
    <submittedName>
        <fullName evidence="5">ADP-ribosyl-dinitrogen reductase glycohydrolase</fullName>
        <ecNumber evidence="5">3.2.2.24</ecNumber>
    </submittedName>
    <submittedName>
        <fullName evidence="4">ADP-ribosylglycohydrolase</fullName>
    </submittedName>
</protein>
<dbReference type="Gene3D" id="1.10.4080.10">
    <property type="entry name" value="ADP-ribosylation/Crystallin J1"/>
    <property type="match status" value="1"/>
</dbReference>
<dbReference type="Proteomes" id="UP000295536">
    <property type="component" value="Unassembled WGS sequence"/>
</dbReference>
<keyword evidence="5" id="KW-0326">Glycosidase</keyword>
<evidence type="ECO:0000313" key="7">
    <source>
        <dbReference type="Proteomes" id="UP000315577"/>
    </source>
</evidence>
<keyword evidence="3" id="KW-0479">Metal-binding</keyword>
<keyword evidence="2 4" id="KW-0378">Hydrolase</keyword>
<accession>A0A4R3LBN7</accession>
<dbReference type="OrthoDB" id="9798107at2"/>
<dbReference type="SUPFAM" id="SSF101478">
    <property type="entry name" value="ADP-ribosylglycohydrolase"/>
    <property type="match status" value="1"/>
</dbReference>
<dbReference type="GO" id="GO:0046872">
    <property type="term" value="F:metal ion binding"/>
    <property type="evidence" value="ECO:0007669"/>
    <property type="project" value="UniProtKB-KW"/>
</dbReference>
<dbReference type="EMBL" id="SMAH01000010">
    <property type="protein sequence ID" value="TCS97313.1"/>
    <property type="molecule type" value="Genomic_DNA"/>
</dbReference>
<feature type="binding site" evidence="3">
    <location>
        <position position="313"/>
    </location>
    <ligand>
        <name>Mg(2+)</name>
        <dbReference type="ChEBI" id="CHEBI:18420"/>
        <label>1</label>
    </ligand>
</feature>
<keyword evidence="7" id="KW-1185">Reference proteome</keyword>
<evidence type="ECO:0000313" key="6">
    <source>
        <dbReference type="Proteomes" id="UP000295536"/>
    </source>
</evidence>
<reference evidence="4 6" key="1">
    <citation type="submission" date="2019-03" db="EMBL/GenBank/DDBJ databases">
        <title>Genomic Encyclopedia of Type Strains, Phase IV (KMG-IV): sequencing the most valuable type-strain genomes for metagenomic binning, comparative biology and taxonomic classification.</title>
        <authorList>
            <person name="Goeker M."/>
        </authorList>
    </citation>
    <scope>NUCLEOTIDE SEQUENCE [LARGE SCALE GENOMIC DNA]</scope>
    <source>
        <strain evidence="4 6">DSM 12034</strain>
    </source>
</reference>
<dbReference type="InterPro" id="IPR005502">
    <property type="entry name" value="Ribosyl_crysJ1"/>
</dbReference>
<dbReference type="Proteomes" id="UP000315577">
    <property type="component" value="Unassembled WGS sequence"/>
</dbReference>
<comment type="caution">
    <text evidence="4">The sequence shown here is derived from an EMBL/GenBank/DDBJ whole genome shotgun (WGS) entry which is preliminary data.</text>
</comment>
<dbReference type="PANTHER" id="PTHR16222:SF24">
    <property type="entry name" value="ADP-RIBOSYLHYDROLASE ARH3"/>
    <property type="match status" value="1"/>
</dbReference>
<dbReference type="AlphaFoldDB" id="A0A4R3LBN7"/>